<dbReference type="GO" id="GO:0005938">
    <property type="term" value="C:cell cortex"/>
    <property type="evidence" value="ECO:0007669"/>
    <property type="project" value="TreeGrafter"/>
</dbReference>
<keyword evidence="2" id="KW-0812">Transmembrane</keyword>
<organism evidence="3 4">
    <name type="scientific">Glarea lozoyensis (strain ATCC 74030 / MF5533)</name>
    <dbReference type="NCBI Taxonomy" id="1104152"/>
    <lineage>
        <taxon>Eukaryota</taxon>
        <taxon>Fungi</taxon>
        <taxon>Dikarya</taxon>
        <taxon>Ascomycota</taxon>
        <taxon>Pezizomycotina</taxon>
        <taxon>Leotiomycetes</taxon>
        <taxon>Helotiales</taxon>
        <taxon>Helotiaceae</taxon>
        <taxon>Glarea</taxon>
    </lineage>
</organism>
<dbReference type="EMBL" id="AGUE01000056">
    <property type="protein sequence ID" value="EHL01279.1"/>
    <property type="molecule type" value="Genomic_DNA"/>
</dbReference>
<dbReference type="AlphaFoldDB" id="H0EJL8"/>
<accession>H0EJL8</accession>
<feature type="transmembrane region" description="Helical" evidence="2">
    <location>
        <begin position="118"/>
        <end position="138"/>
    </location>
</feature>
<dbReference type="HOGENOM" id="CLU_059603_2_0_1"/>
<dbReference type="GO" id="GO:0031505">
    <property type="term" value="P:fungal-type cell wall organization"/>
    <property type="evidence" value="ECO:0007669"/>
    <property type="project" value="TreeGrafter"/>
</dbReference>
<gene>
    <name evidence="3" type="ORF">M7I_2747</name>
</gene>
<evidence type="ECO:0000256" key="2">
    <source>
        <dbReference type="SAM" id="Phobius"/>
    </source>
</evidence>
<reference evidence="3 4" key="1">
    <citation type="journal article" date="2012" name="Eukaryot. Cell">
        <title>Genome sequence of the fungus Glarea lozoyensis: the first genome sequence of a species from the Helotiaceae family.</title>
        <authorList>
            <person name="Youssar L."/>
            <person name="Gruening B.A."/>
            <person name="Erxleben A."/>
            <person name="Guenther S."/>
            <person name="Huettel W."/>
        </authorList>
    </citation>
    <scope>NUCLEOTIDE SEQUENCE [LARGE SCALE GENOMIC DNA]</scope>
    <source>
        <strain evidence="4">ATCC 74030 / MF5533</strain>
    </source>
</reference>
<protein>
    <submittedName>
        <fullName evidence="3">Putative SUR7 family protein FMP45</fullName>
    </submittedName>
</protein>
<feature type="transmembrane region" description="Helical" evidence="2">
    <location>
        <begin position="191"/>
        <end position="214"/>
    </location>
</feature>
<dbReference type="Pfam" id="PF06687">
    <property type="entry name" value="SUR7"/>
    <property type="match status" value="1"/>
</dbReference>
<dbReference type="InterPro" id="IPR009571">
    <property type="entry name" value="SUR7/Rim9-like_fungi"/>
</dbReference>
<dbReference type="FunCoup" id="H0EJL8">
    <property type="interactions" value="67"/>
</dbReference>
<dbReference type="GO" id="GO:0006897">
    <property type="term" value="P:endocytosis"/>
    <property type="evidence" value="ECO:0007669"/>
    <property type="project" value="TreeGrafter"/>
</dbReference>
<dbReference type="Proteomes" id="UP000005446">
    <property type="component" value="Unassembled WGS sequence"/>
</dbReference>
<dbReference type="GO" id="GO:0045121">
    <property type="term" value="C:membrane raft"/>
    <property type="evidence" value="ECO:0007669"/>
    <property type="project" value="TreeGrafter"/>
</dbReference>
<feature type="compositionally biased region" description="Basic and acidic residues" evidence="1">
    <location>
        <begin position="258"/>
        <end position="268"/>
    </location>
</feature>
<keyword evidence="2" id="KW-1133">Transmembrane helix</keyword>
<evidence type="ECO:0000313" key="3">
    <source>
        <dbReference type="EMBL" id="EHL01279.1"/>
    </source>
</evidence>
<dbReference type="OrthoDB" id="5419460at2759"/>
<evidence type="ECO:0000313" key="4">
    <source>
        <dbReference type="Proteomes" id="UP000005446"/>
    </source>
</evidence>
<dbReference type="GO" id="GO:0005886">
    <property type="term" value="C:plasma membrane"/>
    <property type="evidence" value="ECO:0007669"/>
    <property type="project" value="InterPro"/>
</dbReference>
<feature type="transmembrane region" description="Helical" evidence="2">
    <location>
        <begin position="150"/>
        <end position="171"/>
    </location>
</feature>
<keyword evidence="4" id="KW-1185">Reference proteome</keyword>
<dbReference type="InParanoid" id="H0EJL8"/>
<dbReference type="GO" id="GO:0032185">
    <property type="term" value="P:septin cytoskeleton organization"/>
    <property type="evidence" value="ECO:0007669"/>
    <property type="project" value="TreeGrafter"/>
</dbReference>
<feature type="region of interest" description="Disordered" evidence="1">
    <location>
        <begin position="242"/>
        <end position="268"/>
    </location>
</feature>
<keyword evidence="2" id="KW-0472">Membrane</keyword>
<comment type="caution">
    <text evidence="3">The sequence shown here is derived from an EMBL/GenBank/DDBJ whole genome shotgun (WGS) entry which is preliminary data.</text>
</comment>
<sequence length="268" mass="29264">MARSIRGAMGTVSLILIAGSLVLMFFVVLSGVKRTTPLDKTYFLRATTSGVQGARPVSQWNYFYVCGEGNNDCGSPVPALPFGYAWVGGGEGAPSGLLGSHGKGTTSKYYYYMWRFGWVFYLIALIANVMSFLTCLLAPCSRLASGISGFFVANALFWFTLAASLMTATFVKARDDFRSNGQDASIGRYAFGFTWGAWAAMFLATVFLFLGCGAGGSSSRKERRSTVINGNGTTDREVSMFRRNRSKRSARGSFIDNESQRRVKDEYA</sequence>
<dbReference type="GO" id="GO:0030866">
    <property type="term" value="P:cortical actin cytoskeleton organization"/>
    <property type="evidence" value="ECO:0007669"/>
    <property type="project" value="TreeGrafter"/>
</dbReference>
<dbReference type="PANTHER" id="PTHR36414">
    <property type="entry name" value="PROTEIN SUR7"/>
    <property type="match status" value="1"/>
</dbReference>
<dbReference type="PANTHER" id="PTHR36414:SF1">
    <property type="entry name" value="PROTEIN SUR7"/>
    <property type="match status" value="1"/>
</dbReference>
<feature type="transmembrane region" description="Helical" evidence="2">
    <location>
        <begin position="12"/>
        <end position="32"/>
    </location>
</feature>
<proteinExistence type="predicted"/>
<evidence type="ECO:0000256" key="1">
    <source>
        <dbReference type="SAM" id="MobiDB-lite"/>
    </source>
</evidence>
<name>H0EJL8_GLAL7</name>